<evidence type="ECO:0000313" key="3">
    <source>
        <dbReference type="Proteomes" id="UP000041254"/>
    </source>
</evidence>
<keyword evidence="3" id="KW-1185">Reference proteome</keyword>
<organism evidence="2 3">
    <name type="scientific">Vitrella brassicaformis (strain CCMP3155)</name>
    <dbReference type="NCBI Taxonomy" id="1169540"/>
    <lineage>
        <taxon>Eukaryota</taxon>
        <taxon>Sar</taxon>
        <taxon>Alveolata</taxon>
        <taxon>Colpodellida</taxon>
        <taxon>Vitrellaceae</taxon>
        <taxon>Vitrella</taxon>
    </lineage>
</organism>
<feature type="region of interest" description="Disordered" evidence="1">
    <location>
        <begin position="1"/>
        <end position="21"/>
    </location>
</feature>
<dbReference type="Proteomes" id="UP000041254">
    <property type="component" value="Unassembled WGS sequence"/>
</dbReference>
<gene>
    <name evidence="2" type="ORF">Vbra_4177</name>
</gene>
<accession>A0A0G4F5X8</accession>
<dbReference type="OMA" id="CEERGEP"/>
<dbReference type="AlphaFoldDB" id="A0A0G4F5X8"/>
<dbReference type="VEuPathDB" id="CryptoDB:Vbra_4177"/>
<dbReference type="OrthoDB" id="10429182at2759"/>
<dbReference type="EMBL" id="CDMY01000377">
    <property type="protein sequence ID" value="CEM07776.1"/>
    <property type="molecule type" value="Genomic_DNA"/>
</dbReference>
<reference evidence="2 3" key="1">
    <citation type="submission" date="2014-11" db="EMBL/GenBank/DDBJ databases">
        <authorList>
            <person name="Zhu J."/>
            <person name="Qi W."/>
            <person name="Song R."/>
        </authorList>
    </citation>
    <scope>NUCLEOTIDE SEQUENCE [LARGE SCALE GENOMIC DNA]</scope>
</reference>
<name>A0A0G4F5X8_VITBC</name>
<evidence type="ECO:0000313" key="2">
    <source>
        <dbReference type="EMBL" id="CEM07776.1"/>
    </source>
</evidence>
<protein>
    <submittedName>
        <fullName evidence="2">Uncharacterized protein</fullName>
    </submittedName>
</protein>
<dbReference type="InParanoid" id="A0A0G4F5X8"/>
<evidence type="ECO:0000256" key="1">
    <source>
        <dbReference type="SAM" id="MobiDB-lite"/>
    </source>
</evidence>
<proteinExistence type="predicted"/>
<sequence>MSQSPPLSLRSSPSSPSGCSDPMSADGYISLIWAGMSLGIIHDAGVKFSTPEVPRSKLLRVGTHLFRSYRRVETSLAAVQAMLEARRVLSGHNTDDGRGLNLPLMGALAVSLFHSHVFPVPCLLKGGDYVIGCEERGEPVDKQKVPWLKTAHRVVAVTETAKIGLLMWAAYIALTPKSG</sequence>